<evidence type="ECO:0000313" key="3">
    <source>
        <dbReference type="Proteomes" id="UP000256645"/>
    </source>
</evidence>
<keyword evidence="3" id="KW-1185">Reference proteome</keyword>
<gene>
    <name evidence="2" type="ORF">BP6252_07971</name>
</gene>
<dbReference type="STRING" id="1849047.A0A3D8RBW4"/>
<feature type="region of interest" description="Disordered" evidence="1">
    <location>
        <begin position="36"/>
        <end position="99"/>
    </location>
</feature>
<feature type="compositionally biased region" description="Low complexity" evidence="1">
    <location>
        <begin position="390"/>
        <end position="402"/>
    </location>
</feature>
<feature type="compositionally biased region" description="Basic and acidic residues" evidence="1">
    <location>
        <begin position="90"/>
        <end position="99"/>
    </location>
</feature>
<dbReference type="Pfam" id="PF09441">
    <property type="entry name" value="Abp2"/>
    <property type="match status" value="1"/>
</dbReference>
<feature type="compositionally biased region" description="Polar residues" evidence="1">
    <location>
        <begin position="352"/>
        <end position="367"/>
    </location>
</feature>
<evidence type="ECO:0008006" key="4">
    <source>
        <dbReference type="Google" id="ProtNLM"/>
    </source>
</evidence>
<sequence>MLPVTFQENTNHSLIAKYSASQSIMQNPSQSRAVFPSATSQHLQPNNPTVSSSLVQNDTPKQFTERRLSAHQTQAGISPHSTNSTLAEEYSERRDLPDRNVSDENFDDAYIAFIFYCNPSVPVTTDTTELRKTLRAPPKSDGKSFNTYSLFLLIRKLEMKELKSWAQLATELGVEPPALDKGQSAQKVQQYAVRLKRWMHAMHVDAFFEYLLNKSHVYWTHVPSAHKGHSEYGRDGVVAEEDLALRALLPEMKPKRGRRKAGERDDDSELGKSPSQRPRLRSPELSDVFMSTRTALNQGHMTPASAHPGFHTGFDDRALPPWSSHDLRESLGGSVRWPASRDAQTPMTAYPQSAITPTTRNPMWNDTNEPRSAITPHKSRSRRRHGPAVSSAWPSNGSGSSGKLRGRPPSNRTIQDGPFSTFPVNSNASEAPAMTTREEATPLPAVPAIAGPAIQPFFPDAIRRDPPDPPNPTQNRPGRLSLQVPQRQGGAVRLATPPPVLMVNGTTEASMQSEGVAPNDSLMSFYASTDDATTDYEPYVNITFRQNEDSDRTNVDSLESHFICEILAAEWYDASGIQTGKCSIDEASKICKQVIRNLQDESGSPEAFLMSVTALAGGPLRTHVRMTRLLEDGSRTDYECHWRMRFGSIEGDFTIKATVQHSVATAHGPDEEEIQVSWKKKYLDLQQRIRERDEKVTFLKKNILDALVESDKMMMDRRGEYYPRATGGR</sequence>
<comment type="caution">
    <text evidence="2">The sequence shown here is derived from an EMBL/GenBank/DDBJ whole genome shotgun (WGS) entry which is preliminary data.</text>
</comment>
<dbReference type="PANTHER" id="PTHR42048">
    <property type="entry name" value="ARS-BINDING PROTEIN 2"/>
    <property type="match status" value="1"/>
</dbReference>
<name>A0A3D8RBW4_9HELO</name>
<dbReference type="Proteomes" id="UP000256645">
    <property type="component" value="Unassembled WGS sequence"/>
</dbReference>
<dbReference type="AlphaFoldDB" id="A0A3D8RBW4"/>
<dbReference type="EMBL" id="PDLM01000008">
    <property type="protein sequence ID" value="RDW71408.1"/>
    <property type="molecule type" value="Genomic_DNA"/>
</dbReference>
<protein>
    <recommendedName>
        <fullName evidence="4">Ars binding protein 2</fullName>
    </recommendedName>
</protein>
<feature type="region of interest" description="Disordered" evidence="1">
    <location>
        <begin position="249"/>
        <end position="285"/>
    </location>
</feature>
<reference evidence="2 3" key="1">
    <citation type="journal article" date="2018" name="IMA Fungus">
        <title>IMA Genome-F 9: Draft genome sequence of Annulohypoxylon stygium, Aspergillus mulundensis, Berkeleyomyces basicola (syn. Thielaviopsis basicola), Ceratocystis smalleyi, two Cercospora beticola strains, Coleophoma cylindrospora, Fusarium fracticaudum, Phialophora cf. hyalina, and Morchella septimelata.</title>
        <authorList>
            <person name="Wingfield B.D."/>
            <person name="Bills G.F."/>
            <person name="Dong Y."/>
            <person name="Huang W."/>
            <person name="Nel W.J."/>
            <person name="Swalarsk-Parry B.S."/>
            <person name="Vaghefi N."/>
            <person name="Wilken P.M."/>
            <person name="An Z."/>
            <person name="de Beer Z.W."/>
            <person name="De Vos L."/>
            <person name="Chen L."/>
            <person name="Duong T.A."/>
            <person name="Gao Y."/>
            <person name="Hammerbacher A."/>
            <person name="Kikkert J.R."/>
            <person name="Li Y."/>
            <person name="Li H."/>
            <person name="Li K."/>
            <person name="Li Q."/>
            <person name="Liu X."/>
            <person name="Ma X."/>
            <person name="Naidoo K."/>
            <person name="Pethybridge S.J."/>
            <person name="Sun J."/>
            <person name="Steenkamp E.T."/>
            <person name="van der Nest M.A."/>
            <person name="van Wyk S."/>
            <person name="Wingfield M.J."/>
            <person name="Xiong C."/>
            <person name="Yue Q."/>
            <person name="Zhang X."/>
        </authorList>
    </citation>
    <scope>NUCLEOTIDE SEQUENCE [LARGE SCALE GENOMIC DNA]</scope>
    <source>
        <strain evidence="2 3">BP6252</strain>
    </source>
</reference>
<feature type="compositionally biased region" description="Polar residues" evidence="1">
    <location>
        <begin position="70"/>
        <end position="86"/>
    </location>
</feature>
<evidence type="ECO:0000256" key="1">
    <source>
        <dbReference type="SAM" id="MobiDB-lite"/>
    </source>
</evidence>
<organism evidence="2 3">
    <name type="scientific">Coleophoma cylindrospora</name>
    <dbReference type="NCBI Taxonomy" id="1849047"/>
    <lineage>
        <taxon>Eukaryota</taxon>
        <taxon>Fungi</taxon>
        <taxon>Dikarya</taxon>
        <taxon>Ascomycota</taxon>
        <taxon>Pezizomycotina</taxon>
        <taxon>Leotiomycetes</taxon>
        <taxon>Helotiales</taxon>
        <taxon>Dermateaceae</taxon>
        <taxon>Coleophoma</taxon>
    </lineage>
</organism>
<feature type="region of interest" description="Disordered" evidence="1">
    <location>
        <begin position="457"/>
        <end position="499"/>
    </location>
</feature>
<accession>A0A3D8RBW4</accession>
<feature type="compositionally biased region" description="Basic residues" evidence="1">
    <location>
        <begin position="377"/>
        <end position="386"/>
    </location>
</feature>
<dbReference type="OrthoDB" id="2104370at2759"/>
<feature type="region of interest" description="Disordered" evidence="1">
    <location>
        <begin position="352"/>
        <end position="438"/>
    </location>
</feature>
<dbReference type="InterPro" id="IPR018562">
    <property type="entry name" value="ARS-binding_2"/>
</dbReference>
<feature type="compositionally biased region" description="Polar residues" evidence="1">
    <location>
        <begin position="36"/>
        <end position="62"/>
    </location>
</feature>
<proteinExistence type="predicted"/>
<dbReference type="PANTHER" id="PTHR42048:SF1">
    <property type="entry name" value="ARS-BINDING PROTEIN 2"/>
    <property type="match status" value="1"/>
</dbReference>
<evidence type="ECO:0000313" key="2">
    <source>
        <dbReference type="EMBL" id="RDW71408.1"/>
    </source>
</evidence>
<dbReference type="GO" id="GO:0003688">
    <property type="term" value="F:DNA replication origin binding"/>
    <property type="evidence" value="ECO:0007669"/>
    <property type="project" value="TreeGrafter"/>
</dbReference>